<comment type="caution">
    <text evidence="3">The sequence shown here is derived from an EMBL/GenBank/DDBJ whole genome shotgun (WGS) entry which is preliminary data.</text>
</comment>
<sequence length="141" mass="14600">MRLLDTVAVAAVAAGALWLGAGTAHAVPDVVDRPYQDARRIIERSGGNPVIATRTGAGLSDDDCLVTNVRSAAVRRPGSRGRTVANSDVMVVLNCYGVLAGPGSAGNSALSPVGREAKSKAEQQQRRRQAELAQAHAETAD</sequence>
<evidence type="ECO:0000256" key="1">
    <source>
        <dbReference type="SAM" id="MobiDB-lite"/>
    </source>
</evidence>
<evidence type="ECO:0000313" key="4">
    <source>
        <dbReference type="Proteomes" id="UP000006265"/>
    </source>
</evidence>
<feature type="signal peptide" evidence="2">
    <location>
        <begin position="1"/>
        <end position="26"/>
    </location>
</feature>
<feature type="chain" id="PRO_5043500869" evidence="2">
    <location>
        <begin position="27"/>
        <end position="141"/>
    </location>
</feature>
<evidence type="ECO:0000313" key="3">
    <source>
        <dbReference type="EMBL" id="EKF22209.1"/>
    </source>
</evidence>
<evidence type="ECO:0000256" key="2">
    <source>
        <dbReference type="SAM" id="SignalP"/>
    </source>
</evidence>
<name>K5BIZ2_MYCHD</name>
<feature type="compositionally biased region" description="Basic and acidic residues" evidence="1">
    <location>
        <begin position="115"/>
        <end position="130"/>
    </location>
</feature>
<dbReference type="EMBL" id="AMRA01000102">
    <property type="protein sequence ID" value="EKF22209.1"/>
    <property type="molecule type" value="Genomic_DNA"/>
</dbReference>
<reference evidence="3 4" key="1">
    <citation type="journal article" date="2012" name="J. Bacteriol.">
        <title>Genome sequence of Mycobacterium hassiacum DSM 44199, a rare source of heat-stable mycobacterial proteins.</title>
        <authorList>
            <person name="Tiago I."/>
            <person name="Maranha A."/>
            <person name="Mendes V."/>
            <person name="Alarico S."/>
            <person name="Moynihan P.J."/>
            <person name="Clarke A.J."/>
            <person name="Macedo-Ribeiro S."/>
            <person name="Pereira P.J."/>
            <person name="Empadinhas N."/>
        </authorList>
    </citation>
    <scope>NUCLEOTIDE SEQUENCE [LARGE SCALE GENOMIC DNA]</scope>
    <source>
        <strain evidence="4">DSM 44199 / CIP 105218 / JCM 12690 / 3849</strain>
    </source>
</reference>
<dbReference type="OrthoDB" id="4735156at2"/>
<keyword evidence="2" id="KW-0732">Signal</keyword>
<protein>
    <submittedName>
        <fullName evidence="3">Uncharacterized protein</fullName>
    </submittedName>
</protein>
<proteinExistence type="predicted"/>
<organism evidence="3 4">
    <name type="scientific">Mycolicibacterium hassiacum (strain DSM 44199 / CIP 105218 / JCM 12690 / 3849)</name>
    <name type="common">Mycobacterium hassiacum</name>
    <dbReference type="NCBI Taxonomy" id="1122247"/>
    <lineage>
        <taxon>Bacteria</taxon>
        <taxon>Bacillati</taxon>
        <taxon>Actinomycetota</taxon>
        <taxon>Actinomycetes</taxon>
        <taxon>Mycobacteriales</taxon>
        <taxon>Mycobacteriaceae</taxon>
        <taxon>Mycolicibacterium</taxon>
    </lineage>
</organism>
<dbReference type="AlphaFoldDB" id="K5BIZ2"/>
<accession>K5BIZ2</accession>
<gene>
    <name evidence="3" type="ORF">C731_3700</name>
</gene>
<keyword evidence="4" id="KW-1185">Reference proteome</keyword>
<dbReference type="RefSeq" id="WP_005630200.1">
    <property type="nucleotide sequence ID" value="NZ_AMRA01000102.1"/>
</dbReference>
<dbReference type="PATRIC" id="fig|1122247.3.peg.3545"/>
<dbReference type="Proteomes" id="UP000006265">
    <property type="component" value="Unassembled WGS sequence"/>
</dbReference>
<feature type="compositionally biased region" description="Low complexity" evidence="1">
    <location>
        <begin position="131"/>
        <end position="141"/>
    </location>
</feature>
<dbReference type="STRING" id="1122247.GCA_000379865_02800"/>
<feature type="region of interest" description="Disordered" evidence="1">
    <location>
        <begin position="106"/>
        <end position="141"/>
    </location>
</feature>